<evidence type="ECO:0000256" key="2">
    <source>
        <dbReference type="SAM" id="SignalP"/>
    </source>
</evidence>
<feature type="compositionally biased region" description="Low complexity" evidence="1">
    <location>
        <begin position="110"/>
        <end position="119"/>
    </location>
</feature>
<feature type="region of interest" description="Disordered" evidence="1">
    <location>
        <begin position="102"/>
        <end position="126"/>
    </location>
</feature>
<feature type="chain" id="PRO_5030666277" evidence="2">
    <location>
        <begin position="24"/>
        <end position="154"/>
    </location>
</feature>
<keyword evidence="2" id="KW-0732">Signal</keyword>
<sequence>MARRGPGWRPLLLLVLLAGAAQGGLYFRRGQTCYRPLRGDGLAPLGRRWAPAGRQPWGDGRPIARARRALCLLGALRRQQALEGQIQPLRFGGRSFSSTSRVSPDVCGVGQAPPGQKARPAPPPRPLGVALTARHGWGSNPVPSFRGCPASFTF</sequence>
<dbReference type="Ensembl" id="ENST00000680565.1">
    <property type="protein sequence ID" value="ENSP00000505923.1"/>
    <property type="gene ID" value="ENSG00000101160.15"/>
</dbReference>
<gene>
    <name evidence="3" type="primary">CTSZ</name>
</gene>
<evidence type="ECO:0000313" key="4">
    <source>
        <dbReference type="Proteomes" id="UP000005640"/>
    </source>
</evidence>
<keyword evidence="5 6" id="KW-1267">Proteomics identification</keyword>
<accession>A0A7P0T9X4</accession>
<dbReference type="HGNC" id="HGNC:2547">
    <property type="gene designation" value="CTSZ"/>
</dbReference>
<evidence type="ECO:0000256" key="1">
    <source>
        <dbReference type="SAM" id="MobiDB-lite"/>
    </source>
</evidence>
<dbReference type="Proteomes" id="UP000005640">
    <property type="component" value="Chromosome 20"/>
</dbReference>
<proteinExistence type="evidence at protein level"/>
<dbReference type="EMBL" id="AL109840">
    <property type="status" value="NOT_ANNOTATED_CDS"/>
    <property type="molecule type" value="Genomic_DNA"/>
</dbReference>
<reference evidence="3" key="4">
    <citation type="submission" date="2025-08" db="UniProtKB">
        <authorList>
            <consortium name="Ensembl"/>
        </authorList>
    </citation>
    <scope>IDENTIFICATION</scope>
</reference>
<dbReference type="SMR" id="A0A7P0T9X4"/>
<reference evidence="3 4" key="2">
    <citation type="journal article" date="2001" name="Nature">
        <title>The DNA sequence and comparative analysis of human chromosome 20.</title>
        <authorList>
            <person name="Deloukas P."/>
            <person name="Matthews L.H."/>
            <person name="Ashurst J."/>
            <person name="Burton J."/>
            <person name="Gilbert J.G."/>
            <person name="Jones M."/>
            <person name="Stavrides G."/>
            <person name="Almeida J.P."/>
            <person name="Babbage A.K."/>
            <person name="Bagguley C.L."/>
            <person name="Bailey J."/>
            <person name="Barlow K.F."/>
            <person name="Bates K.N."/>
            <person name="Beard L.M."/>
            <person name="Beare D.M."/>
            <person name="Beasley O.P."/>
            <person name="Bird C.P."/>
            <person name="Blakey S.E."/>
            <person name="Bridgeman A.M."/>
            <person name="Brown A.J."/>
            <person name="Buck D."/>
            <person name="Burrill W."/>
            <person name="Butler A.P."/>
            <person name="Carder C."/>
            <person name="Carter N.P."/>
            <person name="Chapman J.C."/>
            <person name="Clamp M."/>
            <person name="Clark G."/>
            <person name="Clark L.N."/>
            <person name="Clark S.Y."/>
            <person name="Clee C.M."/>
            <person name="Clegg S."/>
            <person name="Cobley V.E."/>
            <person name="Collier R.E."/>
            <person name="Connor R."/>
            <person name="Corby N.R."/>
            <person name="Coulson A."/>
            <person name="Coville G.J."/>
            <person name="Deadman R."/>
            <person name="Dhami P."/>
            <person name="Dunn M."/>
            <person name="Ellington A.G."/>
            <person name="Frankland J.A."/>
            <person name="Fraser A."/>
            <person name="French L."/>
            <person name="Garner P."/>
            <person name="Grafham D.V."/>
            <person name="Griffiths C."/>
            <person name="Griffiths M.N."/>
            <person name="Gwilliam R."/>
            <person name="Hall R.E."/>
            <person name="Hammond S."/>
            <person name="Harley J.L."/>
            <person name="Heath P.D."/>
            <person name="Ho S."/>
            <person name="Holden J.L."/>
            <person name="Howden P.J."/>
            <person name="Huckle E."/>
            <person name="Hunt A.R."/>
            <person name="Hunt S.E."/>
            <person name="Jekosch K."/>
            <person name="Johnson C.M."/>
            <person name="Johnson D."/>
            <person name="Kay M.P."/>
            <person name="Kimberley A.M."/>
            <person name="King A."/>
            <person name="Knights A."/>
            <person name="Laird G.K."/>
            <person name="Lawlor S."/>
            <person name="Lehvaslaiho M.H."/>
            <person name="Leversha M."/>
            <person name="Lloyd C."/>
            <person name="Lloyd D.M."/>
            <person name="Lovell J.D."/>
            <person name="Marsh V.L."/>
            <person name="Martin S.L."/>
            <person name="McConnachie L.J."/>
            <person name="McLay K."/>
            <person name="McMurray A.A."/>
            <person name="Milne S."/>
            <person name="Mistry D."/>
            <person name="Moore M.J."/>
            <person name="Mullikin J.C."/>
            <person name="Nickerson T."/>
            <person name="Oliver K."/>
            <person name="Parker A."/>
            <person name="Patel R."/>
            <person name="Pearce T.A."/>
            <person name="Peck A.I."/>
            <person name="Phillimore B.J."/>
            <person name="Prathalingam S.R."/>
            <person name="Plumb R.W."/>
            <person name="Ramsay H."/>
            <person name="Rice C.M."/>
            <person name="Ross M.T."/>
            <person name="Scott C.E."/>
            <person name="Sehra H.K."/>
            <person name="Shownkeen R."/>
            <person name="Sims S."/>
            <person name="Skuce C.D."/>
            <person name="Smith M.L."/>
            <person name="Soderlund C."/>
            <person name="Steward C.A."/>
            <person name="Sulston J.E."/>
            <person name="Swann M."/>
            <person name="Sycamore N."/>
            <person name="Taylor R."/>
            <person name="Tee L."/>
            <person name="Thomas D.W."/>
            <person name="Thorpe A."/>
            <person name="Tracey A."/>
            <person name="Tromans A.C."/>
            <person name="Vaudin M."/>
            <person name="Wall M."/>
            <person name="Wallis J.M."/>
            <person name="Whitehead S.L."/>
            <person name="Whittaker P."/>
            <person name="Willey D.L."/>
            <person name="Williams L."/>
            <person name="Williams S.A."/>
            <person name="Wilming L."/>
            <person name="Wray P.W."/>
            <person name="Hubbard T."/>
            <person name="Durbin R.M."/>
            <person name="Bentley D.R."/>
            <person name="Beck S."/>
            <person name="Rogers J."/>
        </authorList>
    </citation>
    <scope>NUCLEOTIDE SEQUENCE [LARGE SCALE GENOMIC DNA]</scope>
</reference>
<dbReference type="Ensembl" id="ENST00000680565.1">
    <property type="protein sequence ID" value="ENSP00000505923.1"/>
    <property type="gene ID" value="ENSG00000101160.16"/>
</dbReference>
<dbReference type="Bgee" id="ENSG00000101160">
    <property type="expression patterns" value="Expressed in monocyte and 167 other cell types or tissues"/>
</dbReference>
<dbReference type="AlphaFoldDB" id="A0A7P0T9X4"/>
<evidence type="ECO:0007829" key="5">
    <source>
        <dbReference type="PeptideAtlas" id="A0A7P0T9X4"/>
    </source>
</evidence>
<dbReference type="GeneTree" id="ENSGT00940000155569"/>
<evidence type="ECO:0007829" key="6">
    <source>
        <dbReference type="ProteomicsDB" id="A0A7P0T9X4"/>
    </source>
</evidence>
<dbReference type="OpenTargets" id="ENSG00000101160"/>
<feature type="signal peptide" evidence="2">
    <location>
        <begin position="1"/>
        <end position="23"/>
    </location>
</feature>
<protein>
    <submittedName>
        <fullName evidence="3">Cathepsin Z</fullName>
    </submittedName>
</protein>
<evidence type="ECO:0000313" key="3">
    <source>
        <dbReference type="Ensembl" id="ENSP00000505923.1"/>
    </source>
</evidence>
<organism evidence="3 4">
    <name type="scientific">Homo sapiens</name>
    <name type="common">Human</name>
    <dbReference type="NCBI Taxonomy" id="9606"/>
    <lineage>
        <taxon>Eukaryota</taxon>
        <taxon>Metazoa</taxon>
        <taxon>Chordata</taxon>
        <taxon>Craniata</taxon>
        <taxon>Vertebrata</taxon>
        <taxon>Euteleostomi</taxon>
        <taxon>Mammalia</taxon>
        <taxon>Eutheria</taxon>
        <taxon>Euarchontoglires</taxon>
        <taxon>Primates</taxon>
        <taxon>Haplorrhini</taxon>
        <taxon>Catarrhini</taxon>
        <taxon>Hominidae</taxon>
        <taxon>Homo</taxon>
    </lineage>
</organism>
<name>A0A7P0T9X4_HUMAN</name>
<dbReference type="OrthoDB" id="190265at2759"/>
<reference evidence="3 4" key="1">
    <citation type="journal article" date="2001" name="Nature">
        <title>Initial sequencing and analysis of the human genome.</title>
        <authorList>
            <consortium name="International Human Genome Sequencing Consortium"/>
            <person name="Lander E.S."/>
            <person name="Linton L.M."/>
            <person name="Birren B."/>
            <person name="Nusbaum C."/>
            <person name="Zody M.C."/>
            <person name="Baldwin J."/>
            <person name="Devon K."/>
            <person name="Dewar K."/>
            <person name="Doyle M."/>
            <person name="FitzHugh W."/>
            <person name="Funke R."/>
            <person name="Gage D."/>
            <person name="Harris K."/>
            <person name="Heaford A."/>
            <person name="Howland J."/>
            <person name="Kann L."/>
            <person name="Lehoczky J."/>
            <person name="LeVine R."/>
            <person name="McEwan P."/>
            <person name="McKernan K."/>
            <person name="Meldrim J."/>
            <person name="Mesirov J.P."/>
            <person name="Miranda C."/>
            <person name="Morris W."/>
            <person name="Naylor J."/>
            <person name="Raymond C."/>
            <person name="Rosetti M."/>
            <person name="Santos R."/>
            <person name="Sheridan A."/>
            <person name="Sougnez C."/>
            <person name="Stange-Thomann N."/>
            <person name="Stojanovic N."/>
            <person name="Subramanian A."/>
            <person name="Wyman D."/>
            <person name="Rogers J."/>
            <person name="Sulston J."/>
            <person name="Ainscough R."/>
            <person name="Beck S."/>
            <person name="Bentley D."/>
            <person name="Burton J."/>
            <person name="Clee C."/>
            <person name="Carter N."/>
            <person name="Coulson A."/>
            <person name="Deadman R."/>
            <person name="Deloukas P."/>
            <person name="Dunham A."/>
            <person name="Dunham I."/>
            <person name="Durbin R."/>
            <person name="French L."/>
            <person name="Grafham D."/>
            <person name="Gregory S."/>
            <person name="Hubbard T."/>
            <person name="Humphray S."/>
            <person name="Hunt A."/>
            <person name="Jones M."/>
            <person name="Lloyd C."/>
            <person name="McMurray A."/>
            <person name="Matthews L."/>
            <person name="Mercer S."/>
            <person name="Milne S."/>
            <person name="Mullikin J.C."/>
            <person name="Mungall A."/>
            <person name="Plumb R."/>
            <person name="Ross M."/>
            <person name="Shownkeen R."/>
            <person name="Sims S."/>
            <person name="Waterston R.H."/>
            <person name="Wilson R.K."/>
            <person name="Hillier L.W."/>
            <person name="McPherson J.D."/>
            <person name="Marra M.A."/>
            <person name="Mardis E.R."/>
            <person name="Fulton L.A."/>
            <person name="Chinwalla A.T."/>
            <person name="Pepin K.H."/>
            <person name="Gish W.R."/>
            <person name="Chissoe S.L."/>
            <person name="Wendl M.C."/>
            <person name="Delehaunty K.D."/>
            <person name="Miner T.L."/>
            <person name="Delehaunty A."/>
            <person name="Kramer J.B."/>
            <person name="Cook L.L."/>
            <person name="Fulton R.S."/>
            <person name="Johnson D.L."/>
            <person name="Minx P.J."/>
            <person name="Clifton S.W."/>
            <person name="Hawkins T."/>
            <person name="Branscomb E."/>
            <person name="Predki P."/>
            <person name="Richardson P."/>
            <person name="Wenning S."/>
            <person name="Slezak T."/>
            <person name="Doggett N."/>
            <person name="Cheng J.F."/>
            <person name="Olsen A."/>
            <person name="Lucas S."/>
            <person name="Elkin C."/>
            <person name="Uberbacher E."/>
            <person name="Frazier M."/>
            <person name="Gibbs R.A."/>
            <person name="Muzny D.M."/>
            <person name="Scherer S.E."/>
            <person name="Bouck J.B."/>
            <person name="Sodergren E.J."/>
            <person name="Worley K.C."/>
            <person name="Rives C.M."/>
            <person name="Gorrell J.H."/>
            <person name="Metzker M.L."/>
            <person name="Naylor S.L."/>
            <person name="Kucherlapati R.S."/>
            <person name="Nelson D.L."/>
            <person name="Weinstock G.M."/>
            <person name="Sakaki Y."/>
            <person name="Fujiyama A."/>
            <person name="Hattori M."/>
            <person name="Yada T."/>
            <person name="Toyoda A."/>
            <person name="Itoh T."/>
            <person name="Kawagoe C."/>
            <person name="Watanabe H."/>
            <person name="Totoki Y."/>
            <person name="Taylor T."/>
            <person name="Weissenbach J."/>
            <person name="Heilig R."/>
            <person name="Saurin W."/>
            <person name="Artiguenave F."/>
            <person name="Brottier P."/>
            <person name="Bruls T."/>
            <person name="Pelletier E."/>
            <person name="Robert C."/>
            <person name="Wincker P."/>
            <person name="Smith D.R."/>
            <person name="Doucette-Stamm L."/>
            <person name="Rubenfield M."/>
            <person name="Weinstock K."/>
            <person name="Lee H.M."/>
            <person name="Dubois J."/>
            <person name="Rosenthal A."/>
            <person name="Platzer M."/>
            <person name="Nyakatura G."/>
            <person name="Taudien S."/>
            <person name="Rump A."/>
            <person name="Yang H."/>
            <person name="Yu J."/>
            <person name="Wang J."/>
            <person name="Huang G."/>
            <person name="Gu J."/>
            <person name="Hood L."/>
            <person name="Rowen L."/>
            <person name="Madan A."/>
            <person name="Qin S."/>
            <person name="Davis R.W."/>
            <person name="Federspiel N.A."/>
            <person name="Abola A.P."/>
            <person name="Proctor M.J."/>
            <person name="Myers R.M."/>
            <person name="Schmutz J."/>
            <person name="Dickson M."/>
            <person name="Grimwood J."/>
            <person name="Cox D.R."/>
            <person name="Olson M.V."/>
            <person name="Kaul R."/>
            <person name="Raymond C."/>
            <person name="Shimizu N."/>
            <person name="Kawasaki K."/>
            <person name="Minoshima S."/>
            <person name="Evans G.A."/>
            <person name="Athanasiou M."/>
            <person name="Schultz R."/>
            <person name="Roe B.A."/>
            <person name="Chen F."/>
            <person name="Pan H."/>
            <person name="Ramser J."/>
            <person name="Lehrach H."/>
            <person name="Reinhardt R."/>
            <person name="McCombie W.R."/>
            <person name="de la Bastide M."/>
            <person name="Dedhia N."/>
            <person name="Blocker H."/>
            <person name="Hornischer K."/>
            <person name="Nordsiek G."/>
            <person name="Agarwala R."/>
            <person name="Aravind L."/>
            <person name="Bailey J.A."/>
            <person name="Bateman A."/>
            <person name="Batzoglou S."/>
            <person name="Birney E."/>
            <person name="Bork P."/>
            <person name="Brown D.G."/>
            <person name="Burge C.B."/>
            <person name="Cerutti L."/>
            <person name="Chen H.C."/>
            <person name="Church D."/>
            <person name="Clamp M."/>
            <person name="Copley R.R."/>
            <person name="Doerks T."/>
            <person name="Eddy S.R."/>
            <person name="Eichler E.E."/>
            <person name="Furey T.S."/>
            <person name="Galagan J."/>
            <person name="Gilbert J.G."/>
            <person name="Harmon C."/>
            <person name="Hayashizaki Y."/>
            <person name="Haussler D."/>
            <person name="Hermjakob H."/>
            <person name="Hokamp K."/>
            <person name="Jang W."/>
            <person name="Johnson L.S."/>
            <person name="Jones T.A."/>
            <person name="Kasif S."/>
            <person name="Kaspryzk A."/>
            <person name="Kennedy S."/>
            <person name="Kent W.J."/>
            <person name="Kitts P."/>
            <person name="Koonin E.V."/>
            <person name="Korf I."/>
            <person name="Kulp D."/>
            <person name="Lancet D."/>
            <person name="Lowe T.M."/>
            <person name="McLysaght A."/>
            <person name="Mikkelsen T."/>
            <person name="Moran J.V."/>
            <person name="Mulder N."/>
            <person name="Pollara V.J."/>
            <person name="Ponting C.P."/>
            <person name="Schuler G."/>
            <person name="Schultz J."/>
            <person name="Slater G."/>
            <person name="Smit A.F."/>
            <person name="Stupka E."/>
            <person name="Szustakowski J."/>
            <person name="Thierry-Mieg D."/>
            <person name="Thierry-Mieg J."/>
            <person name="Wagner L."/>
            <person name="Wallis J."/>
            <person name="Wheeler R."/>
            <person name="Williams A."/>
            <person name="Wolf Y.I."/>
            <person name="Wolfe K.H."/>
            <person name="Yang S.P."/>
            <person name="Yeh R.F."/>
            <person name="Collins F."/>
            <person name="Guyer M.S."/>
            <person name="Peterson J."/>
            <person name="Felsenfeld A."/>
            <person name="Wetterstrand K.A."/>
            <person name="Patrinos A."/>
            <person name="Morgan M.J."/>
            <person name="de Jong P."/>
            <person name="Catanese J.J."/>
            <person name="Osoegawa K."/>
            <person name="Shizuya H."/>
            <person name="Choi S."/>
            <person name="Chen Y.J."/>
        </authorList>
    </citation>
    <scope>NUCLEOTIDE SEQUENCE [LARGE SCALE GENOMIC DNA]</scope>
</reference>
<reference evidence="3 4" key="3">
    <citation type="journal article" date="2004" name="Nature">
        <title>Finishing the euchromatic sequence of the human genome.</title>
        <authorList>
            <consortium name="International Human Genome Sequencing Consortium"/>
        </authorList>
    </citation>
    <scope>NUCLEOTIDE SEQUENCE [LARGE SCALE GENOMIC DNA]</scope>
</reference>
<reference evidence="3" key="5">
    <citation type="submission" date="2025-09" db="UniProtKB">
        <authorList>
            <consortium name="Ensembl"/>
        </authorList>
    </citation>
    <scope>IDENTIFICATION</scope>
</reference>
<keyword evidence="4" id="KW-1185">Reference proteome</keyword>